<dbReference type="SUPFAM" id="SSF103481">
    <property type="entry name" value="Multidrug resistance efflux transporter EmrE"/>
    <property type="match status" value="1"/>
</dbReference>
<feature type="transmembrane region" description="Helical" evidence="1">
    <location>
        <begin position="101"/>
        <end position="120"/>
    </location>
</feature>
<keyword evidence="3" id="KW-1185">Reference proteome</keyword>
<sequence>MIVTGLVLAGFAAVTHTCIDTLRKYASTTWGISNDGLVTVPALLDAVFSVSWVVLSGHWQPISTVKHPQVFATATLSSSLLLLLSRFMYQRAVCMSPLSLTIPYLAFTPAILIATAYIFLGELPGASGVAGVCVVALGGYLLNVRAGSSSPGSSSTGAAGLKGSGDSGSVTNFGTLAAGSVASASGAGLQLLGGPGAAATAAASFTAASTSTAAAAGLLMQRATSSTLAAGGGGAGAGLDLESGPINNGGGGLGAGGGGGGGGGGATGVFGGGVKRLLGGKHLGLVRRPSSVADLTGRPSSSGAGALAAVLPWHQEPGTVLMIGVAVIWSITASLDKLGVLTGPSIWMYFAVQRLTIGGASLLYICATEPRLLLLLRDNLGVMMAVSALELAAVLLFLNAVRHLLVSYVVAIKRCNVLLSVLLGAALFRESIRSRLPYIFLMMAGVMLIVLEPSSLSITHSHNRLAE</sequence>
<keyword evidence="1" id="KW-0812">Transmembrane</keyword>
<gene>
    <name evidence="2" type="ORF">HXX76_002592</name>
</gene>
<feature type="transmembrane region" description="Helical" evidence="1">
    <location>
        <begin position="346"/>
        <end position="367"/>
    </location>
</feature>
<name>A0A835TNY8_CHLIN</name>
<feature type="transmembrane region" description="Helical" evidence="1">
    <location>
        <begin position="379"/>
        <end position="398"/>
    </location>
</feature>
<reference evidence="2" key="1">
    <citation type="journal article" date="2020" name="bioRxiv">
        <title>Comparative genomics of Chlamydomonas.</title>
        <authorList>
            <person name="Craig R.J."/>
            <person name="Hasan A.R."/>
            <person name="Ness R.W."/>
            <person name="Keightley P.D."/>
        </authorList>
    </citation>
    <scope>NUCLEOTIDE SEQUENCE</scope>
    <source>
        <strain evidence="2">SAG 7.73</strain>
    </source>
</reference>
<accession>A0A835TNY8</accession>
<comment type="caution">
    <text evidence="2">The sequence shown here is derived from an EMBL/GenBank/DDBJ whole genome shotgun (WGS) entry which is preliminary data.</text>
</comment>
<proteinExistence type="predicted"/>
<dbReference type="AlphaFoldDB" id="A0A835TNY8"/>
<dbReference type="Proteomes" id="UP000650467">
    <property type="component" value="Unassembled WGS sequence"/>
</dbReference>
<protein>
    <recommendedName>
        <fullName evidence="4">EamA domain-containing protein</fullName>
    </recommendedName>
</protein>
<keyword evidence="1" id="KW-1133">Transmembrane helix</keyword>
<evidence type="ECO:0008006" key="4">
    <source>
        <dbReference type="Google" id="ProtNLM"/>
    </source>
</evidence>
<evidence type="ECO:0000313" key="2">
    <source>
        <dbReference type="EMBL" id="KAG2442506.1"/>
    </source>
</evidence>
<organism evidence="2 3">
    <name type="scientific">Chlamydomonas incerta</name>
    <dbReference type="NCBI Taxonomy" id="51695"/>
    <lineage>
        <taxon>Eukaryota</taxon>
        <taxon>Viridiplantae</taxon>
        <taxon>Chlorophyta</taxon>
        <taxon>core chlorophytes</taxon>
        <taxon>Chlorophyceae</taxon>
        <taxon>CS clade</taxon>
        <taxon>Chlamydomonadales</taxon>
        <taxon>Chlamydomonadaceae</taxon>
        <taxon>Chlamydomonas</taxon>
    </lineage>
</organism>
<feature type="transmembrane region" description="Helical" evidence="1">
    <location>
        <begin position="438"/>
        <end position="458"/>
    </location>
</feature>
<dbReference type="OrthoDB" id="153646at2759"/>
<evidence type="ECO:0000256" key="1">
    <source>
        <dbReference type="SAM" id="Phobius"/>
    </source>
</evidence>
<feature type="transmembrane region" description="Helical" evidence="1">
    <location>
        <begin position="126"/>
        <end position="144"/>
    </location>
</feature>
<feature type="transmembrane region" description="Helical" evidence="1">
    <location>
        <begin position="320"/>
        <end position="340"/>
    </location>
</feature>
<feature type="transmembrane region" description="Helical" evidence="1">
    <location>
        <begin position="404"/>
        <end position="426"/>
    </location>
</feature>
<keyword evidence="1" id="KW-0472">Membrane</keyword>
<dbReference type="EMBL" id="JAEHOC010000004">
    <property type="protein sequence ID" value="KAG2442506.1"/>
    <property type="molecule type" value="Genomic_DNA"/>
</dbReference>
<evidence type="ECO:0000313" key="3">
    <source>
        <dbReference type="Proteomes" id="UP000650467"/>
    </source>
</evidence>
<dbReference type="InterPro" id="IPR037185">
    <property type="entry name" value="EmrE-like"/>
</dbReference>